<dbReference type="SMART" id="SM00267">
    <property type="entry name" value="GGDEF"/>
    <property type="match status" value="1"/>
</dbReference>
<reference evidence="6 7" key="1">
    <citation type="submission" date="2021-05" db="EMBL/GenBank/DDBJ databases">
        <title>Complete Genome Sequence of Stenotrophomonas pavanii strain Y.</title>
        <authorList>
            <person name="Dohra H."/>
            <person name="Mohad Din A.R.J."/>
            <person name="Suzuki K."/>
            <person name="Fatma A."/>
            <person name="Honjyo M."/>
            <person name="Nishimura T."/>
            <person name="Moriuch R."/>
            <person name="Masuda K."/>
            <person name="Minoura A."/>
            <person name="Tashiro Y."/>
            <person name="Futamata H."/>
        </authorList>
    </citation>
    <scope>NUCLEOTIDE SEQUENCE [LARGE SCALE GENOMIC DNA]</scope>
    <source>
        <strain evidence="7">Y</strain>
    </source>
</reference>
<dbReference type="PROSITE" id="PS50110">
    <property type="entry name" value="RESPONSE_REGULATORY"/>
    <property type="match status" value="2"/>
</dbReference>
<dbReference type="Gene3D" id="3.30.70.270">
    <property type="match status" value="1"/>
</dbReference>
<keyword evidence="7" id="KW-1185">Reference proteome</keyword>
<dbReference type="SUPFAM" id="SSF55073">
    <property type="entry name" value="Nucleotide cyclase"/>
    <property type="match status" value="1"/>
</dbReference>
<comment type="caution">
    <text evidence="3">Lacks conserved residue(s) required for the propagation of feature annotation.</text>
</comment>
<dbReference type="EC" id="2.7.7.65" evidence="1"/>
<dbReference type="Pfam" id="PF00072">
    <property type="entry name" value="Response_reg"/>
    <property type="match status" value="1"/>
</dbReference>
<organism evidence="6 7">
    <name type="scientific">Stenotrophomonas pavanii</name>
    <dbReference type="NCBI Taxonomy" id="487698"/>
    <lineage>
        <taxon>Bacteria</taxon>
        <taxon>Pseudomonadati</taxon>
        <taxon>Pseudomonadota</taxon>
        <taxon>Gammaproteobacteria</taxon>
        <taxon>Lysobacterales</taxon>
        <taxon>Lysobacteraceae</taxon>
        <taxon>Stenotrophomonas</taxon>
    </lineage>
</organism>
<dbReference type="Proteomes" id="UP000825066">
    <property type="component" value="Chromosome"/>
</dbReference>
<dbReference type="PANTHER" id="PTHR45138">
    <property type="entry name" value="REGULATORY COMPONENTS OF SENSORY TRANSDUCTION SYSTEM"/>
    <property type="match status" value="1"/>
</dbReference>
<sequence length="452" mass="50299">MSHRIMPVLPQAAVDGDLADPLPQRILLVENSRAFTGMLREAIEQRLELPVVIASTLAEADRLLSEDGGWFLVLTGLVLADGDRDAVVEFFLRRGLPTVVVSSVYDEDLRKRVLQQQIIDYVLKNTPGSIDYLVWLVQRLERNRRIAALVVDDSPSARGYAAALLRMYGHEVHEAADGNEGLAAIEAHPAIRLAVVDQEMPGMQGVEFTRRLRTLRSRDKVAVIGISGNTDASLIPRFLKNGANDFLRKPFSREEFFCRVSQNVDQLELIGTLQDLATRDFLTGLPNRRCFLEQSQRQLPQLQLHGQCVAVAMIDIDHFKHINDTYGHEAGDDALRAVAGAVAAHARSHDLTARFGGEEFCLLVPDMEQDEALLYFEELRQRIAALEVDIGTASLRMTVSIGLCCLRPQRDALHRLISEADRQLYLAKAGGRNRVSCTTVASPLRPREPALT</sequence>
<evidence type="ECO:0000259" key="4">
    <source>
        <dbReference type="PROSITE" id="PS50110"/>
    </source>
</evidence>
<proteinExistence type="predicted"/>
<evidence type="ECO:0000259" key="5">
    <source>
        <dbReference type="PROSITE" id="PS50887"/>
    </source>
</evidence>
<dbReference type="EMBL" id="AP024684">
    <property type="protein sequence ID" value="BCX43270.1"/>
    <property type="molecule type" value="Genomic_DNA"/>
</dbReference>
<dbReference type="InterPro" id="IPR000160">
    <property type="entry name" value="GGDEF_dom"/>
</dbReference>
<feature type="domain" description="GGDEF" evidence="5">
    <location>
        <begin position="307"/>
        <end position="440"/>
    </location>
</feature>
<evidence type="ECO:0000256" key="2">
    <source>
        <dbReference type="ARBA" id="ARBA00034247"/>
    </source>
</evidence>
<gene>
    <name evidence="6" type="ORF">STNY_R14540</name>
</gene>
<evidence type="ECO:0000313" key="7">
    <source>
        <dbReference type="Proteomes" id="UP000825066"/>
    </source>
</evidence>
<evidence type="ECO:0000313" key="6">
    <source>
        <dbReference type="EMBL" id="BCX43270.1"/>
    </source>
</evidence>
<name>A0ABM7R383_9GAMM</name>
<dbReference type="PROSITE" id="PS50887">
    <property type="entry name" value="GGDEF"/>
    <property type="match status" value="1"/>
</dbReference>
<feature type="domain" description="Response regulatory" evidence="4">
    <location>
        <begin position="25"/>
        <end position="139"/>
    </location>
</feature>
<dbReference type="SMART" id="SM00448">
    <property type="entry name" value="REC"/>
    <property type="match status" value="2"/>
</dbReference>
<accession>A0ABM7R383</accession>
<dbReference type="Pfam" id="PF00990">
    <property type="entry name" value="GGDEF"/>
    <property type="match status" value="1"/>
</dbReference>
<dbReference type="Gene3D" id="3.40.50.2300">
    <property type="match status" value="2"/>
</dbReference>
<evidence type="ECO:0000256" key="3">
    <source>
        <dbReference type="PROSITE-ProRule" id="PRU00169"/>
    </source>
</evidence>
<dbReference type="NCBIfam" id="TIGR00254">
    <property type="entry name" value="GGDEF"/>
    <property type="match status" value="1"/>
</dbReference>
<dbReference type="PANTHER" id="PTHR45138:SF9">
    <property type="entry name" value="DIGUANYLATE CYCLASE DGCM-RELATED"/>
    <property type="match status" value="1"/>
</dbReference>
<protein>
    <recommendedName>
        <fullName evidence="1">diguanylate cyclase</fullName>
        <ecNumber evidence="1">2.7.7.65</ecNumber>
    </recommendedName>
</protein>
<dbReference type="InterPro" id="IPR050469">
    <property type="entry name" value="Diguanylate_Cyclase"/>
</dbReference>
<comment type="catalytic activity">
    <reaction evidence="2">
        <text>2 GTP = 3',3'-c-di-GMP + 2 diphosphate</text>
        <dbReference type="Rhea" id="RHEA:24898"/>
        <dbReference type="ChEBI" id="CHEBI:33019"/>
        <dbReference type="ChEBI" id="CHEBI:37565"/>
        <dbReference type="ChEBI" id="CHEBI:58805"/>
        <dbReference type="EC" id="2.7.7.65"/>
    </reaction>
</comment>
<dbReference type="CDD" id="cd01949">
    <property type="entry name" value="GGDEF"/>
    <property type="match status" value="1"/>
</dbReference>
<dbReference type="InterPro" id="IPR029787">
    <property type="entry name" value="Nucleotide_cyclase"/>
</dbReference>
<feature type="modified residue" description="4-aspartylphosphate" evidence="3">
    <location>
        <position position="197"/>
    </location>
</feature>
<dbReference type="InterPro" id="IPR043128">
    <property type="entry name" value="Rev_trsase/Diguanyl_cyclase"/>
</dbReference>
<keyword evidence="3" id="KW-0597">Phosphoprotein</keyword>
<dbReference type="SUPFAM" id="SSF52172">
    <property type="entry name" value="CheY-like"/>
    <property type="match status" value="2"/>
</dbReference>
<dbReference type="InterPro" id="IPR001789">
    <property type="entry name" value="Sig_transdc_resp-reg_receiver"/>
</dbReference>
<feature type="domain" description="Response regulatory" evidence="4">
    <location>
        <begin position="147"/>
        <end position="264"/>
    </location>
</feature>
<dbReference type="InterPro" id="IPR011006">
    <property type="entry name" value="CheY-like_superfamily"/>
</dbReference>
<evidence type="ECO:0000256" key="1">
    <source>
        <dbReference type="ARBA" id="ARBA00012528"/>
    </source>
</evidence>